<protein>
    <submittedName>
        <fullName evidence="1">Transposase</fullName>
    </submittedName>
</protein>
<name>A0A2S5DC66_9NEIS</name>
<accession>A0A2S5DC66</accession>
<comment type="caution">
    <text evidence="1">The sequence shown here is derived from an EMBL/GenBank/DDBJ whole genome shotgun (WGS) entry which is preliminary data.</text>
</comment>
<dbReference type="SUPFAM" id="SSF46689">
    <property type="entry name" value="Homeodomain-like"/>
    <property type="match status" value="1"/>
</dbReference>
<keyword evidence="2" id="KW-1185">Reference proteome</keyword>
<dbReference type="AlphaFoldDB" id="A0A2S5DC66"/>
<reference evidence="2" key="1">
    <citation type="submission" date="2018-02" db="EMBL/GenBank/DDBJ databases">
        <authorList>
            <person name="O'Hara-Hanley K."/>
            <person name="Soby S."/>
        </authorList>
    </citation>
    <scope>NUCLEOTIDE SEQUENCE [LARGE SCALE GENOMIC DNA]</scope>
    <source>
        <strain evidence="2">MWU14-2602</strain>
    </source>
</reference>
<gene>
    <name evidence="1" type="ORF">C2I19_17880</name>
</gene>
<dbReference type="Proteomes" id="UP000237082">
    <property type="component" value="Unassembled WGS sequence"/>
</dbReference>
<dbReference type="InterPro" id="IPR009057">
    <property type="entry name" value="Homeodomain-like_sf"/>
</dbReference>
<feature type="non-terminal residue" evidence="1">
    <location>
        <position position="108"/>
    </location>
</feature>
<evidence type="ECO:0000313" key="1">
    <source>
        <dbReference type="EMBL" id="POZ60628.1"/>
    </source>
</evidence>
<dbReference type="Pfam" id="PF13384">
    <property type="entry name" value="HTH_23"/>
    <property type="match status" value="1"/>
</dbReference>
<dbReference type="OrthoDB" id="9103207at2"/>
<dbReference type="RefSeq" id="WP_103904001.1">
    <property type="nucleotide sequence ID" value="NZ_PQWB01000110.1"/>
</dbReference>
<feature type="non-terminal residue" evidence="1">
    <location>
        <position position="1"/>
    </location>
</feature>
<dbReference type="EMBL" id="PQWB01000110">
    <property type="protein sequence ID" value="POZ60628.1"/>
    <property type="molecule type" value="Genomic_DNA"/>
</dbReference>
<sequence length="108" mass="11457">ATGMLYLARGLKPKEIATEIGVSHQSLYNWSKAWREAGLCGLLIGHNGGRSPALSPEMIASAVAAAREESMTLAKIALRVEAEHGVPLPCTLETLSKALKGAGLTYKR</sequence>
<organism evidence="1 2">
    <name type="scientific">Chromobacterium alticapitis</name>
    <dbReference type="NCBI Taxonomy" id="2073169"/>
    <lineage>
        <taxon>Bacteria</taxon>
        <taxon>Pseudomonadati</taxon>
        <taxon>Pseudomonadota</taxon>
        <taxon>Betaproteobacteria</taxon>
        <taxon>Neisseriales</taxon>
        <taxon>Chromobacteriaceae</taxon>
        <taxon>Chromobacterium</taxon>
    </lineage>
</organism>
<evidence type="ECO:0000313" key="2">
    <source>
        <dbReference type="Proteomes" id="UP000237082"/>
    </source>
</evidence>
<proteinExistence type="predicted"/>